<dbReference type="InterPro" id="IPR056523">
    <property type="entry name" value="4HB_KIF14"/>
</dbReference>
<dbReference type="Pfam" id="PF00225">
    <property type="entry name" value="Kinesin"/>
    <property type="match status" value="1"/>
</dbReference>
<accession>A0A7K5LQS1</accession>
<comment type="subcellular location">
    <subcellularLocation>
        <location evidence="2">Cytoplasm</location>
        <location evidence="2">Cytoskeleton</location>
        <location evidence="2">Spindle</location>
    </subcellularLocation>
    <subcellularLocation>
        <location evidence="3">Midbody</location>
    </subcellularLocation>
    <subcellularLocation>
        <location evidence="1">Nucleus</location>
    </subcellularLocation>
</comment>
<dbReference type="GO" id="GO:0030496">
    <property type="term" value="C:midbody"/>
    <property type="evidence" value="ECO:0007669"/>
    <property type="project" value="UniProtKB-SubCell"/>
</dbReference>
<dbReference type="Pfam" id="PF00498">
    <property type="entry name" value="FHA"/>
    <property type="match status" value="1"/>
</dbReference>
<feature type="region of interest" description="Disordered" evidence="17">
    <location>
        <begin position="1"/>
        <end position="55"/>
    </location>
</feature>
<evidence type="ECO:0000256" key="13">
    <source>
        <dbReference type="ARBA" id="ARBA00064520"/>
    </source>
</evidence>
<feature type="domain" description="Kinesin motor" evidence="18">
    <location>
        <begin position="347"/>
        <end position="692"/>
    </location>
</feature>
<evidence type="ECO:0000256" key="9">
    <source>
        <dbReference type="ARBA" id="ARBA00023054"/>
    </source>
</evidence>
<dbReference type="GO" id="GO:0003777">
    <property type="term" value="F:microtubule motor activity"/>
    <property type="evidence" value="ECO:0007669"/>
    <property type="project" value="InterPro"/>
</dbReference>
<organism evidence="19 20">
    <name type="scientific">Vireo altiloquus</name>
    <name type="common">Black-whiskered vireo</name>
    <name type="synonym">Muscicapa altiloqua</name>
    <dbReference type="NCBI Taxonomy" id="34956"/>
    <lineage>
        <taxon>Eukaryota</taxon>
        <taxon>Metazoa</taxon>
        <taxon>Chordata</taxon>
        <taxon>Craniata</taxon>
        <taxon>Vertebrata</taxon>
        <taxon>Euteleostomi</taxon>
        <taxon>Archelosauria</taxon>
        <taxon>Archosauria</taxon>
        <taxon>Dinosauria</taxon>
        <taxon>Saurischia</taxon>
        <taxon>Theropoda</taxon>
        <taxon>Coelurosauria</taxon>
        <taxon>Aves</taxon>
        <taxon>Neognathae</taxon>
        <taxon>Neoaves</taxon>
        <taxon>Telluraves</taxon>
        <taxon>Australaves</taxon>
        <taxon>Passeriformes</taxon>
        <taxon>Corvoidea</taxon>
        <taxon>Vireonidae</taxon>
        <taxon>Vireoninae</taxon>
        <taxon>Vireo</taxon>
    </lineage>
</organism>
<dbReference type="PANTHER" id="PTHR47117">
    <property type="entry name" value="STAR-RELATED LIPID TRANSFER PROTEIN 9"/>
    <property type="match status" value="1"/>
</dbReference>
<dbReference type="GO" id="GO:0005634">
    <property type="term" value="C:nucleus"/>
    <property type="evidence" value="ECO:0007669"/>
    <property type="project" value="UniProtKB-SubCell"/>
</dbReference>
<dbReference type="PROSITE" id="PS00411">
    <property type="entry name" value="KINESIN_MOTOR_1"/>
    <property type="match status" value="1"/>
</dbReference>
<feature type="non-terminal residue" evidence="19">
    <location>
        <position position="1345"/>
    </location>
</feature>
<evidence type="ECO:0000256" key="7">
    <source>
        <dbReference type="ARBA" id="ARBA00022741"/>
    </source>
</evidence>
<evidence type="ECO:0000256" key="4">
    <source>
        <dbReference type="ARBA" id="ARBA00022490"/>
    </source>
</evidence>
<sequence length="1345" mass="151383">MPIYRVPAGTRSTPTLQKASSHHTLASSKASGQQLRSQVLGDKDSRPSCPQNKTEEVNRTYVISASEKVNDASITFKLEGRLTLQRRTGASKKSVSGSDTTQGTEELQTEKRLTLRRRVRTGSTERNKINQNIVPRKENDDFDAQRNDKITLPQHIKGTDGVKPNLKLTESQSSTKLQHNLNSKDSFGLVGGVCEDAVSKCLKDKTSTADTKFQNEVPKSEQLVTSKCTNGLSGEQLNEKGNVNKIAGKQRVQHLMIKHSSLERPRTPARVLTQRFTLTPKNSTSQDQPSLKPASNERTPHLQSIAKKLPNVSSSLPVSTGSEAKGNTETLAESSSTGEDFKMKNSKVIVAVRVRPFSNREKTENSFPVISMSDSETIVRNPSTNQVYSFSYDFSFWSFDKDHPNFASQAMIYKTLALPLLERAFEGYNACLFAYGQTGSGKSYTMMGFDEDRGIIPRLCEDLFNQIGQMDKEQVLYHLEMSFYEVYNEKIHDLLVFKAENGQKKQQLRVREHPVLGPYVEGLTGLVSHPDFCLLQSWLELGNKQRATAATVMNDKSSRSHSVFTLVMTQTKVEFVNEEQCDRRLTSHINLIDLAGSECCTKAQTTGERLKEGVSINKSLLTLGRVISALSKQSQNGKKTFVPYRESVLTWLLKESLGGNSQTTMIATVSPAASSTEETLSTLRYAKQACSIINIAKVNEDLNVKLIRELKAEIEKLRAAQKSALNTDREKYRRYLQEITSLRVELHQQERNMSEMQRAWKEKLEQAEKRKLEDIKELQKAGIAFKMDNHLPNLVNLNEDPQLSEVLLYMIKEGETTVGRCTPNSKHDIQLSGVLIADDHCVIKNTAGKVSIIPLREAKTYVNGKCVLDPTVLHHGDRVILGGDHYFRFNHPAEVQKVKTCLHDGPKDFEFAKNELLIAQRTQLESEIEEARLKAKEEMMQSVQIAKEMVQQELTSQKEAYESRIKSLEAEVREESRKKQIQEVNNQKATTKIQELETAKKSLELELHFNKKRLEMETLATKQALEDHSIRHAKIVEALEAEKQKIAEEIQSLQKSHGSGNKPMMIPLNWKSLKLSVMIKEANTISNELGKNTVFCRHDKIDDKTGAVSSIQVQVRNIKLGITTFWSLEKFECKLAAMKELYESNDRSKAVVDVFYDPAEEWEPDLSDSSVSLLSRRRSRSFMKNKRISGCLSEIKLQSIQNKQTSYISGSLNKSSISPSFSELFLPGICKESISSALDLLEQNHEGGKSIADSLLTNLFIIFSGVSAISKAYEQQDEECQENLFSLDRAAQSYSIRIISAFDQIVAISKLWFNNIQKCPGSIKADEEMKQEIKNLGGYLQLLLQ</sequence>
<evidence type="ECO:0000256" key="8">
    <source>
        <dbReference type="ARBA" id="ARBA00022840"/>
    </source>
</evidence>
<evidence type="ECO:0000313" key="19">
    <source>
        <dbReference type="EMBL" id="NWT20798.1"/>
    </source>
</evidence>
<dbReference type="Gene3D" id="2.60.200.20">
    <property type="match status" value="1"/>
</dbReference>
<dbReference type="SMART" id="SM00240">
    <property type="entry name" value="FHA"/>
    <property type="match status" value="1"/>
</dbReference>
<dbReference type="SUPFAM" id="SSF49879">
    <property type="entry name" value="SMAD/FHA domain"/>
    <property type="match status" value="1"/>
</dbReference>
<feature type="binding site" evidence="15">
    <location>
        <begin position="436"/>
        <end position="443"/>
    </location>
    <ligand>
        <name>ATP</name>
        <dbReference type="ChEBI" id="CHEBI:30616"/>
    </ligand>
</feature>
<dbReference type="InterPro" id="IPR027417">
    <property type="entry name" value="P-loop_NTPase"/>
</dbReference>
<keyword evidence="6" id="KW-0493">Microtubule</keyword>
<keyword evidence="9 16" id="KW-0175">Coiled coil</keyword>
<reference evidence="19 20" key="1">
    <citation type="submission" date="2019-09" db="EMBL/GenBank/DDBJ databases">
        <title>Bird 10,000 Genomes (B10K) Project - Family phase.</title>
        <authorList>
            <person name="Zhang G."/>
        </authorList>
    </citation>
    <scope>NUCLEOTIDE SEQUENCE [LARGE SCALE GENOMIC DNA]</scope>
    <source>
        <strain evidence="19">B10K-DU-001-22</strain>
        <tissue evidence="19">Muscle</tissue>
    </source>
</reference>
<comment type="similarity">
    <text evidence="15">Belongs to the TRAFAC class myosin-kinesin ATPase superfamily. Kinesin family.</text>
</comment>
<dbReference type="InterPro" id="IPR036961">
    <property type="entry name" value="Kinesin_motor_dom_sf"/>
</dbReference>
<feature type="compositionally biased region" description="Polar residues" evidence="17">
    <location>
        <begin position="311"/>
        <end position="338"/>
    </location>
</feature>
<dbReference type="CDD" id="cd22707">
    <property type="entry name" value="FHA_KIF14"/>
    <property type="match status" value="1"/>
</dbReference>
<dbReference type="InterPro" id="IPR019821">
    <property type="entry name" value="Kinesin_motor_CS"/>
</dbReference>
<keyword evidence="8 15" id="KW-0067">ATP-binding</keyword>
<dbReference type="InterPro" id="IPR032405">
    <property type="entry name" value="Kinesin_assoc"/>
</dbReference>
<protein>
    <recommendedName>
        <fullName evidence="14">Kinesin-like protein KIF14</fullName>
    </recommendedName>
</protein>
<dbReference type="GO" id="GO:0005874">
    <property type="term" value="C:microtubule"/>
    <property type="evidence" value="ECO:0007669"/>
    <property type="project" value="UniProtKB-KW"/>
</dbReference>
<dbReference type="SMART" id="SM00129">
    <property type="entry name" value="KISc"/>
    <property type="match status" value="1"/>
</dbReference>
<dbReference type="SUPFAM" id="SSF52540">
    <property type="entry name" value="P-loop containing nucleoside triphosphate hydrolases"/>
    <property type="match status" value="1"/>
</dbReference>
<keyword evidence="4" id="KW-0963">Cytoplasm</keyword>
<dbReference type="GO" id="GO:0007018">
    <property type="term" value="P:microtubule-based movement"/>
    <property type="evidence" value="ECO:0007669"/>
    <property type="project" value="InterPro"/>
</dbReference>
<proteinExistence type="inferred from homology"/>
<dbReference type="Proteomes" id="UP000589495">
    <property type="component" value="Unassembled WGS sequence"/>
</dbReference>
<feature type="compositionally biased region" description="Polar residues" evidence="17">
    <location>
        <begin position="87"/>
        <end position="106"/>
    </location>
</feature>
<dbReference type="GO" id="GO:0043066">
    <property type="term" value="P:negative regulation of apoptotic process"/>
    <property type="evidence" value="ECO:0007669"/>
    <property type="project" value="UniProtKB-ARBA"/>
</dbReference>
<dbReference type="GO" id="GO:0005819">
    <property type="term" value="C:spindle"/>
    <property type="evidence" value="ECO:0007669"/>
    <property type="project" value="UniProtKB-SubCell"/>
</dbReference>
<feature type="compositionally biased region" description="Polar residues" evidence="17">
    <location>
        <begin position="10"/>
        <end position="37"/>
    </location>
</feature>
<dbReference type="InterPro" id="IPR000253">
    <property type="entry name" value="FHA_dom"/>
</dbReference>
<evidence type="ECO:0000259" key="18">
    <source>
        <dbReference type="PROSITE" id="PS50067"/>
    </source>
</evidence>
<dbReference type="InterPro" id="IPR001752">
    <property type="entry name" value="Kinesin_motor_dom"/>
</dbReference>
<dbReference type="Pfam" id="PF23313">
    <property type="entry name" value="4HB_KIF14"/>
    <property type="match status" value="1"/>
</dbReference>
<keyword evidence="7 15" id="KW-0547">Nucleotide-binding</keyword>
<keyword evidence="11" id="KW-0206">Cytoskeleton</keyword>
<feature type="region of interest" description="Disordered" evidence="17">
    <location>
        <begin position="87"/>
        <end position="112"/>
    </location>
</feature>
<dbReference type="Pfam" id="PF16183">
    <property type="entry name" value="Kinesin_assoc"/>
    <property type="match status" value="1"/>
</dbReference>
<evidence type="ECO:0000313" key="20">
    <source>
        <dbReference type="Proteomes" id="UP000589495"/>
    </source>
</evidence>
<dbReference type="PANTHER" id="PTHR47117:SF7">
    <property type="entry name" value="KINESIN-LIKE PROTEIN KIF14"/>
    <property type="match status" value="1"/>
</dbReference>
<evidence type="ECO:0000256" key="6">
    <source>
        <dbReference type="ARBA" id="ARBA00022701"/>
    </source>
</evidence>
<evidence type="ECO:0000256" key="14">
    <source>
        <dbReference type="ARBA" id="ARBA00073220"/>
    </source>
</evidence>
<evidence type="ECO:0000256" key="2">
    <source>
        <dbReference type="ARBA" id="ARBA00004186"/>
    </source>
</evidence>
<evidence type="ECO:0000256" key="3">
    <source>
        <dbReference type="ARBA" id="ARBA00004214"/>
    </source>
</evidence>
<keyword evidence="12" id="KW-0539">Nucleus</keyword>
<evidence type="ECO:0000256" key="1">
    <source>
        <dbReference type="ARBA" id="ARBA00004123"/>
    </source>
</evidence>
<feature type="compositionally biased region" description="Polar residues" evidence="17">
    <location>
        <begin position="276"/>
        <end position="289"/>
    </location>
</feature>
<keyword evidence="10 15" id="KW-0505">Motor protein</keyword>
<evidence type="ECO:0000256" key="10">
    <source>
        <dbReference type="ARBA" id="ARBA00023175"/>
    </source>
</evidence>
<evidence type="ECO:0000256" key="12">
    <source>
        <dbReference type="ARBA" id="ARBA00023242"/>
    </source>
</evidence>
<feature type="coiled-coil region" evidence="16">
    <location>
        <begin position="914"/>
        <end position="1056"/>
    </location>
</feature>
<dbReference type="GO" id="GO:0005524">
    <property type="term" value="F:ATP binding"/>
    <property type="evidence" value="ECO:0007669"/>
    <property type="project" value="UniProtKB-UniRule"/>
</dbReference>
<dbReference type="EMBL" id="VZRF01014798">
    <property type="protein sequence ID" value="NWT20798.1"/>
    <property type="molecule type" value="Genomic_DNA"/>
</dbReference>
<feature type="region of interest" description="Disordered" evidence="17">
    <location>
        <begin position="276"/>
        <end position="338"/>
    </location>
</feature>
<keyword evidence="20" id="KW-1185">Reference proteome</keyword>
<gene>
    <name evidence="19" type="primary">Kif14</name>
    <name evidence="19" type="ORF">VIRALT_R06753</name>
</gene>
<evidence type="ECO:0000256" key="5">
    <source>
        <dbReference type="ARBA" id="ARBA00022553"/>
    </source>
</evidence>
<dbReference type="FunFam" id="2.60.200.20:FF:000020">
    <property type="entry name" value="Kinesin family member 14"/>
    <property type="match status" value="1"/>
</dbReference>
<feature type="non-terminal residue" evidence="19">
    <location>
        <position position="1"/>
    </location>
</feature>
<keyword evidence="5" id="KW-0597">Phosphoprotein</keyword>
<comment type="caution">
    <text evidence="19">The sequence shown here is derived from an EMBL/GenBank/DDBJ whole genome shotgun (WGS) entry which is preliminary data.</text>
</comment>
<dbReference type="FunFam" id="3.40.850.10:FF:000042">
    <property type="entry name" value="Kinesin family member 14"/>
    <property type="match status" value="1"/>
</dbReference>
<dbReference type="GO" id="GO:0008017">
    <property type="term" value="F:microtubule binding"/>
    <property type="evidence" value="ECO:0007669"/>
    <property type="project" value="InterPro"/>
</dbReference>
<evidence type="ECO:0000256" key="16">
    <source>
        <dbReference type="SAM" id="Coils"/>
    </source>
</evidence>
<name>A0A7K5LQS1_VIRAL</name>
<dbReference type="Gene3D" id="3.40.850.10">
    <property type="entry name" value="Kinesin motor domain"/>
    <property type="match status" value="1"/>
</dbReference>
<evidence type="ECO:0000256" key="17">
    <source>
        <dbReference type="SAM" id="MobiDB-lite"/>
    </source>
</evidence>
<dbReference type="PRINTS" id="PR00380">
    <property type="entry name" value="KINESINHEAVY"/>
</dbReference>
<dbReference type="PROSITE" id="PS50067">
    <property type="entry name" value="KINESIN_MOTOR_2"/>
    <property type="match status" value="1"/>
</dbReference>
<feature type="coiled-coil region" evidence="16">
    <location>
        <begin position="703"/>
        <end position="781"/>
    </location>
</feature>
<comment type="subunit">
    <text evidence="13">Directly interacts with PRC1 within a complex also containing KIF4A, KIF20A and KIF23; targets to the central spindle. Directly interacts with CIT depending on the activation state of the kinase (stronger interaction with the kinase-dead form); targets to the midbody. Interacts with ARRB2; the interaction is detected in the nucleus upon OR1D2 stimulation. Interacts with AKT1; the interaction is detected in the plasma membrane upon INS stimulation and promotes AKT1 phosphorylation. Interacts with SVIL; at midbody during cytokinesis. Interacts with RADIL (via PDZ domain); recruits RADIL to the microtubule network restricting RADIL from interaction with activated RAP1A.</text>
</comment>
<evidence type="ECO:0000256" key="11">
    <source>
        <dbReference type="ARBA" id="ARBA00023212"/>
    </source>
</evidence>
<evidence type="ECO:0000256" key="15">
    <source>
        <dbReference type="PROSITE-ProRule" id="PRU00283"/>
    </source>
</evidence>
<dbReference type="InterPro" id="IPR008984">
    <property type="entry name" value="SMAD_FHA_dom_sf"/>
</dbReference>